<proteinExistence type="predicted"/>
<evidence type="ECO:0000313" key="1">
    <source>
        <dbReference type="EMBL" id="KAK0642950.1"/>
    </source>
</evidence>
<dbReference type="EMBL" id="JAULSV010000005">
    <property type="protein sequence ID" value="KAK0642950.1"/>
    <property type="molecule type" value="Genomic_DNA"/>
</dbReference>
<accession>A0AA40CLJ7</accession>
<keyword evidence="2" id="KW-1185">Reference proteome</keyword>
<gene>
    <name evidence="1" type="ORF">B0T16DRAFT_414987</name>
</gene>
<organism evidence="1 2">
    <name type="scientific">Cercophora newfieldiana</name>
    <dbReference type="NCBI Taxonomy" id="92897"/>
    <lineage>
        <taxon>Eukaryota</taxon>
        <taxon>Fungi</taxon>
        <taxon>Dikarya</taxon>
        <taxon>Ascomycota</taxon>
        <taxon>Pezizomycotina</taxon>
        <taxon>Sordariomycetes</taxon>
        <taxon>Sordariomycetidae</taxon>
        <taxon>Sordariales</taxon>
        <taxon>Lasiosphaeriaceae</taxon>
        <taxon>Cercophora</taxon>
    </lineage>
</organism>
<name>A0AA40CLJ7_9PEZI</name>
<dbReference type="Proteomes" id="UP001174936">
    <property type="component" value="Unassembled WGS sequence"/>
</dbReference>
<reference evidence="1" key="1">
    <citation type="submission" date="2023-06" db="EMBL/GenBank/DDBJ databases">
        <title>Genome-scale phylogeny and comparative genomics of the fungal order Sordariales.</title>
        <authorList>
            <consortium name="Lawrence Berkeley National Laboratory"/>
            <person name="Hensen N."/>
            <person name="Bonometti L."/>
            <person name="Westerberg I."/>
            <person name="Brannstrom I.O."/>
            <person name="Guillou S."/>
            <person name="Cros-Aarteil S."/>
            <person name="Calhoun S."/>
            <person name="Haridas S."/>
            <person name="Kuo A."/>
            <person name="Mondo S."/>
            <person name="Pangilinan J."/>
            <person name="Riley R."/>
            <person name="Labutti K."/>
            <person name="Andreopoulos B."/>
            <person name="Lipzen A."/>
            <person name="Chen C."/>
            <person name="Yanf M."/>
            <person name="Daum C."/>
            <person name="Ng V."/>
            <person name="Clum A."/>
            <person name="Steindorff A."/>
            <person name="Ohm R."/>
            <person name="Martin F."/>
            <person name="Silar P."/>
            <person name="Natvig D."/>
            <person name="Lalanne C."/>
            <person name="Gautier V."/>
            <person name="Ament-Velasquez S.L."/>
            <person name="Kruys A."/>
            <person name="Hutchinson M.I."/>
            <person name="Powell A.J."/>
            <person name="Barry K."/>
            <person name="Miller A.N."/>
            <person name="Grigoriev I.V."/>
            <person name="Debuchy R."/>
            <person name="Gladieux P."/>
            <person name="Thoren M.H."/>
            <person name="Johannesson H."/>
        </authorList>
    </citation>
    <scope>NUCLEOTIDE SEQUENCE</scope>
    <source>
        <strain evidence="1">SMH2532-1</strain>
    </source>
</reference>
<evidence type="ECO:0000313" key="2">
    <source>
        <dbReference type="Proteomes" id="UP001174936"/>
    </source>
</evidence>
<dbReference type="AlphaFoldDB" id="A0AA40CLJ7"/>
<protein>
    <submittedName>
        <fullName evidence="1">Uncharacterized protein</fullName>
    </submittedName>
</protein>
<comment type="caution">
    <text evidence="1">The sequence shown here is derived from an EMBL/GenBank/DDBJ whole genome shotgun (WGS) entry which is preliminary data.</text>
</comment>
<sequence length="154" mass="17267">MTLLRGSRARVSLGLLVLEHARCRTIALVAIDLHCRLRNNCDVVADRHALICVDGAHGYFQRAVLCAVGGTFFYGRWTFCVLLRSGNVGVVESQRSCYLMLRFDEEQIPKAVLGCGWGCFYVVLMGYLSCWRAHPLGWQDSFGLLREGAIIRRG</sequence>